<name>A0A418WP98_9SPHN</name>
<dbReference type="InterPro" id="IPR011006">
    <property type="entry name" value="CheY-like_superfamily"/>
</dbReference>
<dbReference type="SUPFAM" id="SSF52172">
    <property type="entry name" value="CheY-like"/>
    <property type="match status" value="1"/>
</dbReference>
<comment type="caution">
    <text evidence="4">The sequence shown here is derived from an EMBL/GenBank/DDBJ whole genome shotgun (WGS) entry which is preliminary data.</text>
</comment>
<evidence type="ECO:0000256" key="2">
    <source>
        <dbReference type="PROSITE-ProRule" id="PRU00169"/>
    </source>
</evidence>
<keyword evidence="5" id="KW-1185">Reference proteome</keyword>
<organism evidence="4 5">
    <name type="scientific">Sphingomonas cavernae</name>
    <dbReference type="NCBI Taxonomy" id="2320861"/>
    <lineage>
        <taxon>Bacteria</taxon>
        <taxon>Pseudomonadati</taxon>
        <taxon>Pseudomonadota</taxon>
        <taxon>Alphaproteobacteria</taxon>
        <taxon>Sphingomonadales</taxon>
        <taxon>Sphingomonadaceae</taxon>
        <taxon>Sphingomonas</taxon>
    </lineage>
</organism>
<dbReference type="Gene3D" id="3.40.50.2300">
    <property type="match status" value="1"/>
</dbReference>
<dbReference type="Pfam" id="PF00072">
    <property type="entry name" value="Response_reg"/>
    <property type="match status" value="1"/>
</dbReference>
<evidence type="ECO:0000313" key="4">
    <source>
        <dbReference type="EMBL" id="RJF93050.1"/>
    </source>
</evidence>
<evidence type="ECO:0000256" key="1">
    <source>
        <dbReference type="ARBA" id="ARBA00022553"/>
    </source>
</evidence>
<dbReference type="EMBL" id="QYUM01000002">
    <property type="protein sequence ID" value="RJF93050.1"/>
    <property type="molecule type" value="Genomic_DNA"/>
</dbReference>
<dbReference type="InterPro" id="IPR050595">
    <property type="entry name" value="Bact_response_regulator"/>
</dbReference>
<keyword evidence="1 2" id="KW-0597">Phosphoprotein</keyword>
<dbReference type="AlphaFoldDB" id="A0A418WP98"/>
<dbReference type="PROSITE" id="PS50110">
    <property type="entry name" value="RESPONSE_REGULATORY"/>
    <property type="match status" value="1"/>
</dbReference>
<dbReference type="SMART" id="SM00448">
    <property type="entry name" value="REC"/>
    <property type="match status" value="1"/>
</dbReference>
<sequence length="141" mass="15461">MLFGRKQRLINRLLIVEDEPLVAFDTEHVLTEAGYHVVGTVDRYRDAVAVLDAGEVDLILSDVRLTGERDGADLAREALRRQVRLLFVTASCPVDAPLMSIGCLGKPFAHKELLAAIDAIEASLGGKRPRKLPRGLTLYAV</sequence>
<feature type="domain" description="Response regulatory" evidence="3">
    <location>
        <begin position="12"/>
        <end position="121"/>
    </location>
</feature>
<protein>
    <submittedName>
        <fullName evidence="4">Response regulator</fullName>
    </submittedName>
</protein>
<dbReference type="RefSeq" id="WP_119759329.1">
    <property type="nucleotide sequence ID" value="NZ_QYUM01000002.1"/>
</dbReference>
<gene>
    <name evidence="4" type="ORF">D3876_01315</name>
</gene>
<dbReference type="PANTHER" id="PTHR44591:SF21">
    <property type="entry name" value="TWO-COMPONENT RESPONSE REGULATOR"/>
    <property type="match status" value="1"/>
</dbReference>
<dbReference type="OrthoDB" id="7471842at2"/>
<reference evidence="4 5" key="1">
    <citation type="submission" date="2018-09" db="EMBL/GenBank/DDBJ databases">
        <authorList>
            <person name="Zhu H."/>
        </authorList>
    </citation>
    <scope>NUCLEOTIDE SEQUENCE [LARGE SCALE GENOMIC DNA]</scope>
    <source>
        <strain evidence="4 5">K2R01-6</strain>
    </source>
</reference>
<dbReference type="PANTHER" id="PTHR44591">
    <property type="entry name" value="STRESS RESPONSE REGULATOR PROTEIN 1"/>
    <property type="match status" value="1"/>
</dbReference>
<dbReference type="Proteomes" id="UP000286100">
    <property type="component" value="Unassembled WGS sequence"/>
</dbReference>
<accession>A0A418WP98</accession>
<feature type="modified residue" description="4-aspartylphosphate" evidence="2">
    <location>
        <position position="62"/>
    </location>
</feature>
<evidence type="ECO:0000259" key="3">
    <source>
        <dbReference type="PROSITE" id="PS50110"/>
    </source>
</evidence>
<evidence type="ECO:0000313" key="5">
    <source>
        <dbReference type="Proteomes" id="UP000286100"/>
    </source>
</evidence>
<proteinExistence type="predicted"/>
<dbReference type="GO" id="GO:0000160">
    <property type="term" value="P:phosphorelay signal transduction system"/>
    <property type="evidence" value="ECO:0007669"/>
    <property type="project" value="InterPro"/>
</dbReference>
<dbReference type="InterPro" id="IPR001789">
    <property type="entry name" value="Sig_transdc_resp-reg_receiver"/>
</dbReference>